<dbReference type="Pfam" id="PF02104">
    <property type="entry name" value="SURF1"/>
    <property type="match status" value="1"/>
</dbReference>
<protein>
    <recommendedName>
        <fullName evidence="6">SURF1-like protein</fullName>
    </recommendedName>
</protein>
<comment type="subcellular location">
    <subcellularLocation>
        <location evidence="6">Cell membrane</location>
        <topology evidence="6">Multi-pass membrane protein</topology>
    </subcellularLocation>
    <subcellularLocation>
        <location evidence="1">Membrane</location>
    </subcellularLocation>
</comment>
<dbReference type="CDD" id="cd06662">
    <property type="entry name" value="SURF1"/>
    <property type="match status" value="1"/>
</dbReference>
<dbReference type="AlphaFoldDB" id="A0A3L8P0W7"/>
<evidence type="ECO:0000256" key="3">
    <source>
        <dbReference type="ARBA" id="ARBA00022692"/>
    </source>
</evidence>
<evidence type="ECO:0000313" key="8">
    <source>
        <dbReference type="Proteomes" id="UP000281708"/>
    </source>
</evidence>
<dbReference type="EMBL" id="RDBE01000008">
    <property type="protein sequence ID" value="RLV48764.1"/>
    <property type="molecule type" value="Genomic_DNA"/>
</dbReference>
<dbReference type="InterPro" id="IPR045214">
    <property type="entry name" value="Surf1/Surf4"/>
</dbReference>
<comment type="caution">
    <text evidence="6">Lacks conserved residue(s) required for the propagation of feature annotation.</text>
</comment>
<dbReference type="PROSITE" id="PS50895">
    <property type="entry name" value="SURF1"/>
    <property type="match status" value="1"/>
</dbReference>
<dbReference type="PANTHER" id="PTHR23427">
    <property type="entry name" value="SURFEIT LOCUS PROTEIN"/>
    <property type="match status" value="1"/>
</dbReference>
<reference evidence="7 8" key="1">
    <citation type="submission" date="2018-10" db="EMBL/GenBank/DDBJ databases">
        <title>Marmoricola sp. 4Q3S-7 whole genome shotgun sequence.</title>
        <authorList>
            <person name="Li F."/>
        </authorList>
    </citation>
    <scope>NUCLEOTIDE SEQUENCE [LARGE SCALE GENOMIC DNA]</scope>
    <source>
        <strain evidence="7 8">4Q3S-7</strain>
    </source>
</reference>
<evidence type="ECO:0000256" key="1">
    <source>
        <dbReference type="ARBA" id="ARBA00004370"/>
    </source>
</evidence>
<keyword evidence="8" id="KW-1185">Reference proteome</keyword>
<dbReference type="OrthoDB" id="9807214at2"/>
<organism evidence="7 8">
    <name type="scientific">Nocardioides mangrovicus</name>
    <dbReference type="NCBI Taxonomy" id="2478913"/>
    <lineage>
        <taxon>Bacteria</taxon>
        <taxon>Bacillati</taxon>
        <taxon>Actinomycetota</taxon>
        <taxon>Actinomycetes</taxon>
        <taxon>Propionibacteriales</taxon>
        <taxon>Nocardioidaceae</taxon>
        <taxon>Nocardioides</taxon>
    </lineage>
</organism>
<keyword evidence="5 6" id="KW-0472">Membrane</keyword>
<accession>A0A3L8P0W7</accession>
<dbReference type="RefSeq" id="WP_121806725.1">
    <property type="nucleotide sequence ID" value="NZ_RDBE01000008.1"/>
</dbReference>
<keyword evidence="4 6" id="KW-1133">Transmembrane helix</keyword>
<keyword evidence="3 6" id="KW-0812">Transmembrane</keyword>
<comment type="similarity">
    <text evidence="2 6">Belongs to the SURF1 family.</text>
</comment>
<dbReference type="InterPro" id="IPR002994">
    <property type="entry name" value="Surf1/Shy1"/>
</dbReference>
<comment type="caution">
    <text evidence="7">The sequence shown here is derived from an EMBL/GenBank/DDBJ whole genome shotgun (WGS) entry which is preliminary data.</text>
</comment>
<proteinExistence type="inferred from homology"/>
<evidence type="ECO:0000256" key="2">
    <source>
        <dbReference type="ARBA" id="ARBA00007165"/>
    </source>
</evidence>
<dbReference type="PANTHER" id="PTHR23427:SF2">
    <property type="entry name" value="SURFEIT LOCUS PROTEIN 1"/>
    <property type="match status" value="1"/>
</dbReference>
<gene>
    <name evidence="7" type="ORF">D9V37_13660</name>
</gene>
<evidence type="ECO:0000256" key="4">
    <source>
        <dbReference type="ARBA" id="ARBA00022989"/>
    </source>
</evidence>
<evidence type="ECO:0000256" key="5">
    <source>
        <dbReference type="ARBA" id="ARBA00023136"/>
    </source>
</evidence>
<keyword evidence="6" id="KW-1003">Cell membrane</keyword>
<dbReference type="GO" id="GO:0005886">
    <property type="term" value="C:plasma membrane"/>
    <property type="evidence" value="ECO:0007669"/>
    <property type="project" value="UniProtKB-SubCell"/>
</dbReference>
<feature type="transmembrane region" description="Helical" evidence="6">
    <location>
        <begin position="210"/>
        <end position="232"/>
    </location>
</feature>
<evidence type="ECO:0000256" key="6">
    <source>
        <dbReference type="RuleBase" id="RU363076"/>
    </source>
</evidence>
<name>A0A3L8P0W7_9ACTN</name>
<evidence type="ECO:0000313" key="7">
    <source>
        <dbReference type="EMBL" id="RLV48764.1"/>
    </source>
</evidence>
<dbReference type="Proteomes" id="UP000281708">
    <property type="component" value="Unassembled WGS sequence"/>
</dbReference>
<sequence>MGFLLSRRWLGFFLAVAVLAVVAWRLGVWQFHRLDERRSENRTIVTNLAAAPLPADEVLPVGRALPEADEWRRVTITGRWDDRHTVVLKYQTRKENPGVDVVTPLVTSSGRAVVVDRGWMVTQNNGQERPRTPTATTGQVTVTGYARVDATGGAATVHDLQTRALSSLEIGRATGHRVYRGFVMLTDQAPTPAVHLRGPELPAINDGPHFFYGLQWWFFALLAVGGFCYLAWDELRQRRATRPSEERERAGAEVG</sequence>